<proteinExistence type="predicted"/>
<evidence type="ECO:0000313" key="3">
    <source>
        <dbReference type="EMBL" id="CAL4791364.1"/>
    </source>
</evidence>
<dbReference type="EMBL" id="CAMXCT020003355">
    <property type="protein sequence ID" value="CAL1157427.1"/>
    <property type="molecule type" value="Genomic_DNA"/>
</dbReference>
<dbReference type="EMBL" id="CAMXCT030003355">
    <property type="protein sequence ID" value="CAL4791364.1"/>
    <property type="molecule type" value="Genomic_DNA"/>
</dbReference>
<keyword evidence="4" id="KW-1185">Reference proteome</keyword>
<reference evidence="2" key="1">
    <citation type="submission" date="2022-10" db="EMBL/GenBank/DDBJ databases">
        <authorList>
            <person name="Chen Y."/>
            <person name="Dougan E. K."/>
            <person name="Chan C."/>
            <person name="Rhodes N."/>
            <person name="Thang M."/>
        </authorList>
    </citation>
    <scope>NUCLEOTIDE SEQUENCE</scope>
</reference>
<evidence type="ECO:0000256" key="1">
    <source>
        <dbReference type="SAM" id="MobiDB-lite"/>
    </source>
</evidence>
<reference evidence="3 4" key="2">
    <citation type="submission" date="2024-05" db="EMBL/GenBank/DDBJ databases">
        <authorList>
            <person name="Chen Y."/>
            <person name="Shah S."/>
            <person name="Dougan E. K."/>
            <person name="Thang M."/>
            <person name="Chan C."/>
        </authorList>
    </citation>
    <scope>NUCLEOTIDE SEQUENCE [LARGE SCALE GENOMIC DNA]</scope>
</reference>
<evidence type="ECO:0000313" key="2">
    <source>
        <dbReference type="EMBL" id="CAI4004052.1"/>
    </source>
</evidence>
<feature type="compositionally biased region" description="Low complexity" evidence="1">
    <location>
        <begin position="309"/>
        <end position="321"/>
    </location>
</feature>
<organism evidence="2">
    <name type="scientific">Cladocopium goreaui</name>
    <dbReference type="NCBI Taxonomy" id="2562237"/>
    <lineage>
        <taxon>Eukaryota</taxon>
        <taxon>Sar</taxon>
        <taxon>Alveolata</taxon>
        <taxon>Dinophyceae</taxon>
        <taxon>Suessiales</taxon>
        <taxon>Symbiodiniaceae</taxon>
        <taxon>Cladocopium</taxon>
    </lineage>
</organism>
<sequence length="547" mass="56850">MNELDRRKILACANSSCPFRVHPEAHLGGFCCTSCYSAWIAGLPVIHGPRCHQSKAAQWLPRAPPQAPGPPGPAGPAGPAGSVGAVISPAVVSPARAPILAPVAIPAIPAPAIPAIPAISAISAIRGATGATPKIIPGRKRPAENLAPPKAPVVSRAKVHAHGGHGHVVGAVPKARGVPLQNGMHNGWKMWTNGCLGREMAHTQDFWSGDAMEELDAENMGLYEDQLWNDFGLDGAAAEMEPTMDPWSFPQVPPAAPAPAAPPARGVLIRPARRPEAPVTAGNAAPVTEVEDEVDPALAAVLELGLSEEPAPAEAELSEVPPAAPAPAAPPARGVLIRPARRPEAPVTAGNAAPVTEVEDEVDPALAAVLGLGLSEEPAEAAPAEAELSEAEEQLFPEGDPVAKTSVASSMDYVAVREDATTKAEAAVNVGLACLADVKYLRRNFRKRPPCGFAFVPDPRNDLHSVCRRCLCVSSPFGTCTAPVPMEPMEPMEPIEPMEEAHVAAAIDMDAEMAKLLAEINSVAEPTPDMPLHPRVTVTAPLNGTLL</sequence>
<evidence type="ECO:0000313" key="4">
    <source>
        <dbReference type="Proteomes" id="UP001152797"/>
    </source>
</evidence>
<dbReference type="EMBL" id="CAMXCT010003355">
    <property type="protein sequence ID" value="CAI4004052.1"/>
    <property type="molecule type" value="Genomic_DNA"/>
</dbReference>
<feature type="region of interest" description="Disordered" evidence="1">
    <location>
        <begin position="57"/>
        <end position="80"/>
    </location>
</feature>
<dbReference type="Proteomes" id="UP001152797">
    <property type="component" value="Unassembled WGS sequence"/>
</dbReference>
<comment type="caution">
    <text evidence="2">The sequence shown here is derived from an EMBL/GenBank/DDBJ whole genome shotgun (WGS) entry which is preliminary data.</text>
</comment>
<feature type="compositionally biased region" description="Pro residues" evidence="1">
    <location>
        <begin position="62"/>
        <end position="76"/>
    </location>
</feature>
<gene>
    <name evidence="2" type="ORF">C1SCF055_LOCUS29869</name>
</gene>
<feature type="region of interest" description="Disordered" evidence="1">
    <location>
        <begin position="309"/>
        <end position="331"/>
    </location>
</feature>
<dbReference type="AlphaFoldDB" id="A0A9P1D7M8"/>
<protein>
    <submittedName>
        <fullName evidence="3">Vesicular GABA transporter</fullName>
    </submittedName>
</protein>
<name>A0A9P1D7M8_9DINO</name>
<accession>A0A9P1D7M8</accession>